<dbReference type="Proteomes" id="UP001529235">
    <property type="component" value="Unassembled WGS sequence"/>
</dbReference>
<evidence type="ECO:0000256" key="2">
    <source>
        <dbReference type="ARBA" id="ARBA00023002"/>
    </source>
</evidence>
<reference evidence="3 4" key="1">
    <citation type="submission" date="2023-05" db="EMBL/GenBank/DDBJ databases">
        <title>A new hyperthermophilic archaea 'Ignisphaera cupida' sp. nov. and description of the family 'Ignisphaeraceae' fam. nov.</title>
        <authorList>
            <person name="Podosokorskaya O.A."/>
            <person name="Elcheninov A.G."/>
            <person name="Klukina A."/>
            <person name="Merkel A.Y."/>
        </authorList>
    </citation>
    <scope>NUCLEOTIDE SEQUENCE [LARGE SCALE GENOMIC DNA]</scope>
    <source>
        <strain evidence="3 4">4213-co</strain>
    </source>
</reference>
<dbReference type="InterPro" id="IPR002347">
    <property type="entry name" value="SDR_fam"/>
</dbReference>
<sequence>MNCIVTGASSGIGMELSRLLCREKGNRVIGVARNEERLKALREELGECFTFVVADLSTVDGIEKTVKSVYSVFSNVDVLVNNAGFGLYKNVLSHSDEEIISMTMTNFVSPILLTKKLLPLMHKDSVVAMVITAGVHVLMKNLPIYGATKSALNYVAEALRDELREYGVHLLLVYPGLIKTEFHLRAGKNIESGLDAEKAAKAIINGIRKRRKRVYIPSYLTLARILGPHLIPFD</sequence>
<evidence type="ECO:0000313" key="4">
    <source>
        <dbReference type="Proteomes" id="UP001529235"/>
    </source>
</evidence>
<dbReference type="GO" id="GO:0016491">
    <property type="term" value="F:oxidoreductase activity"/>
    <property type="evidence" value="ECO:0007669"/>
    <property type="project" value="UniProtKB-KW"/>
</dbReference>
<gene>
    <name evidence="3" type="ORF">QPL79_01905</name>
</gene>
<keyword evidence="4" id="KW-1185">Reference proteome</keyword>
<organism evidence="3 4">
    <name type="scientific">Ignisphaera cupida</name>
    <dbReference type="NCBI Taxonomy" id="3050454"/>
    <lineage>
        <taxon>Archaea</taxon>
        <taxon>Thermoproteota</taxon>
        <taxon>Thermoprotei</taxon>
        <taxon>Desulfurococcales</taxon>
        <taxon>Desulfurococcaceae</taxon>
        <taxon>Ignisphaera</taxon>
    </lineage>
</organism>
<proteinExistence type="inferred from homology"/>
<dbReference type="PANTHER" id="PTHR44196:SF1">
    <property type="entry name" value="DEHYDROGENASE_REDUCTASE SDR FAMILY MEMBER 7B"/>
    <property type="match status" value="1"/>
</dbReference>
<protein>
    <submittedName>
        <fullName evidence="3">SDR family NAD(P)-dependent oxidoreductase</fullName>
    </submittedName>
</protein>
<dbReference type="Pfam" id="PF00106">
    <property type="entry name" value="adh_short"/>
    <property type="match status" value="1"/>
</dbReference>
<name>A0ABD4Z7M7_9CREN</name>
<evidence type="ECO:0000313" key="3">
    <source>
        <dbReference type="EMBL" id="MDK6028118.1"/>
    </source>
</evidence>
<dbReference type="RefSeq" id="WP_285273092.1">
    <property type="nucleotide sequence ID" value="NZ_JASNVW010000001.1"/>
</dbReference>
<accession>A0ABD4Z7M7</accession>
<dbReference type="InterPro" id="IPR036291">
    <property type="entry name" value="NAD(P)-bd_dom_sf"/>
</dbReference>
<dbReference type="EMBL" id="JASNVW010000001">
    <property type="protein sequence ID" value="MDK6028118.1"/>
    <property type="molecule type" value="Genomic_DNA"/>
</dbReference>
<dbReference type="AlphaFoldDB" id="A0ABD4Z7M7"/>
<comment type="similarity">
    <text evidence="1">Belongs to the short-chain dehydrogenases/reductases (SDR) family.</text>
</comment>
<comment type="caution">
    <text evidence="3">The sequence shown here is derived from an EMBL/GenBank/DDBJ whole genome shotgun (WGS) entry which is preliminary data.</text>
</comment>
<dbReference type="Gene3D" id="3.40.50.720">
    <property type="entry name" value="NAD(P)-binding Rossmann-like Domain"/>
    <property type="match status" value="1"/>
</dbReference>
<evidence type="ECO:0000256" key="1">
    <source>
        <dbReference type="ARBA" id="ARBA00006484"/>
    </source>
</evidence>
<keyword evidence="2" id="KW-0560">Oxidoreductase</keyword>
<dbReference type="PANTHER" id="PTHR44196">
    <property type="entry name" value="DEHYDROGENASE/REDUCTASE SDR FAMILY MEMBER 7B"/>
    <property type="match status" value="1"/>
</dbReference>
<dbReference type="SUPFAM" id="SSF51735">
    <property type="entry name" value="NAD(P)-binding Rossmann-fold domains"/>
    <property type="match status" value="1"/>
</dbReference>
<dbReference type="PRINTS" id="PR00081">
    <property type="entry name" value="GDHRDH"/>
</dbReference>
<dbReference type="CDD" id="cd05233">
    <property type="entry name" value="SDR_c"/>
    <property type="match status" value="1"/>
</dbReference>